<dbReference type="InterPro" id="IPR013763">
    <property type="entry name" value="Cyclin-like_dom"/>
</dbReference>
<feature type="domain" description="Cyclin C-terminal" evidence="7">
    <location>
        <begin position="217"/>
        <end position="332"/>
    </location>
</feature>
<keyword evidence="3 5" id="KW-0195">Cyclin</keyword>
<evidence type="ECO:0000256" key="5">
    <source>
        <dbReference type="RuleBase" id="RU000383"/>
    </source>
</evidence>
<dbReference type="GO" id="GO:0051301">
    <property type="term" value="P:cell division"/>
    <property type="evidence" value="ECO:0007669"/>
    <property type="project" value="UniProtKB-KW"/>
</dbReference>
<comment type="similarity">
    <text evidence="1">Belongs to the cyclin family. Cyclin D subfamily.</text>
</comment>
<dbReference type="Pfam" id="PF00134">
    <property type="entry name" value="Cyclin_N"/>
    <property type="match status" value="1"/>
</dbReference>
<dbReference type="SUPFAM" id="SSF47954">
    <property type="entry name" value="Cyclin-like"/>
    <property type="match status" value="1"/>
</dbReference>
<dbReference type="InterPro" id="IPR036915">
    <property type="entry name" value="Cyclin-like_sf"/>
</dbReference>
<proteinExistence type="inferred from homology"/>
<dbReference type="FunFam" id="1.10.472.10:FF:000040">
    <property type="entry name" value="D6-type cyclin"/>
    <property type="match status" value="1"/>
</dbReference>
<name>A0A834LHY7_RHOSS</name>
<gene>
    <name evidence="8" type="ORF">RHSIM_Rhsim07G0210100</name>
</gene>
<evidence type="ECO:0008006" key="10">
    <source>
        <dbReference type="Google" id="ProtNLM"/>
    </source>
</evidence>
<evidence type="ECO:0000313" key="9">
    <source>
        <dbReference type="Proteomes" id="UP000626092"/>
    </source>
</evidence>
<dbReference type="InterPro" id="IPR048258">
    <property type="entry name" value="Cyclins_cyclin-box"/>
</dbReference>
<keyword evidence="9" id="KW-1185">Reference proteome</keyword>
<dbReference type="InterPro" id="IPR006671">
    <property type="entry name" value="Cyclin_N"/>
</dbReference>
<dbReference type="PANTHER" id="PTHR10177">
    <property type="entry name" value="CYCLINS"/>
    <property type="match status" value="1"/>
</dbReference>
<dbReference type="InterPro" id="IPR004367">
    <property type="entry name" value="Cyclin_C-dom"/>
</dbReference>
<dbReference type="OrthoDB" id="5590282at2759"/>
<organism evidence="8 9">
    <name type="scientific">Rhododendron simsii</name>
    <name type="common">Sims's rhododendron</name>
    <dbReference type="NCBI Taxonomy" id="118357"/>
    <lineage>
        <taxon>Eukaryota</taxon>
        <taxon>Viridiplantae</taxon>
        <taxon>Streptophyta</taxon>
        <taxon>Embryophyta</taxon>
        <taxon>Tracheophyta</taxon>
        <taxon>Spermatophyta</taxon>
        <taxon>Magnoliopsida</taxon>
        <taxon>eudicotyledons</taxon>
        <taxon>Gunneridae</taxon>
        <taxon>Pentapetalae</taxon>
        <taxon>asterids</taxon>
        <taxon>Ericales</taxon>
        <taxon>Ericaceae</taxon>
        <taxon>Ericoideae</taxon>
        <taxon>Rhodoreae</taxon>
        <taxon>Rhododendron</taxon>
    </lineage>
</organism>
<evidence type="ECO:0000256" key="2">
    <source>
        <dbReference type="ARBA" id="ARBA00022618"/>
    </source>
</evidence>
<dbReference type="Pfam" id="PF02984">
    <property type="entry name" value="Cyclin_C"/>
    <property type="match status" value="1"/>
</dbReference>
<evidence type="ECO:0000256" key="4">
    <source>
        <dbReference type="ARBA" id="ARBA00023306"/>
    </source>
</evidence>
<dbReference type="EMBL" id="WJXA01000007">
    <property type="protein sequence ID" value="KAF7137808.1"/>
    <property type="molecule type" value="Genomic_DNA"/>
</dbReference>
<dbReference type="SMART" id="SM00385">
    <property type="entry name" value="CYCLIN"/>
    <property type="match status" value="1"/>
</dbReference>
<dbReference type="SMART" id="SM01332">
    <property type="entry name" value="Cyclin_C"/>
    <property type="match status" value="1"/>
</dbReference>
<evidence type="ECO:0000256" key="1">
    <source>
        <dbReference type="ARBA" id="ARBA00009065"/>
    </source>
</evidence>
<sequence>MHGLKEGPYLCREREREISMAPSFDCLLCGEDNIGIFSDEFGYGDSVEEIEPIWNQGHHFTNNQKGNCGGEEPLTWLPMQSDECLDSLLKRESDHLPKSDYLNRLRNGNLDLVARREAVDWIGKVHAHFNFGPLCLYLSISYLDRFLSVYELPKGKAWMMQLLAVACLSLAAKMEETEIPLCVELQVGEARFVFEARTVQRMELLVLSILKWRMKAVTPFSFIDYFLRKINGDTISPTLLIYRSTQLILSIIKGFEFWEYRPSEVAAAVAISVGGGSQTIDSEKAISLLTQHLEKGRVLKCIELLNESANASVAFLPQSPIGVLDASACLSYKTDETKIGSCTNSSHDSPDSKRRKLNT</sequence>
<dbReference type="CDD" id="cd20543">
    <property type="entry name" value="CYCLIN_AtCycD-like_rpt1"/>
    <property type="match status" value="1"/>
</dbReference>
<dbReference type="Proteomes" id="UP000626092">
    <property type="component" value="Unassembled WGS sequence"/>
</dbReference>
<keyword evidence="4" id="KW-0131">Cell cycle</keyword>
<dbReference type="Gene3D" id="1.10.472.10">
    <property type="entry name" value="Cyclin-like"/>
    <property type="match status" value="2"/>
</dbReference>
<dbReference type="AlphaFoldDB" id="A0A834LHY7"/>
<dbReference type="InterPro" id="IPR039361">
    <property type="entry name" value="Cyclin"/>
</dbReference>
<feature type="domain" description="Cyclin-like" evidence="6">
    <location>
        <begin position="120"/>
        <end position="208"/>
    </location>
</feature>
<reference evidence="8" key="1">
    <citation type="submission" date="2019-11" db="EMBL/GenBank/DDBJ databases">
        <authorList>
            <person name="Liu Y."/>
            <person name="Hou J."/>
            <person name="Li T.-Q."/>
            <person name="Guan C.-H."/>
            <person name="Wu X."/>
            <person name="Wu H.-Z."/>
            <person name="Ling F."/>
            <person name="Zhang R."/>
            <person name="Shi X.-G."/>
            <person name="Ren J.-P."/>
            <person name="Chen E.-F."/>
            <person name="Sun J.-M."/>
        </authorList>
    </citation>
    <scope>NUCLEOTIDE SEQUENCE</scope>
    <source>
        <strain evidence="8">Adult_tree_wgs_1</strain>
        <tissue evidence="8">Leaves</tissue>
    </source>
</reference>
<keyword evidence="2" id="KW-0132">Cell division</keyword>
<evidence type="ECO:0000259" key="6">
    <source>
        <dbReference type="SMART" id="SM00385"/>
    </source>
</evidence>
<dbReference type="FunFam" id="1.10.472.10:FF:000034">
    <property type="entry name" value="D2/4-type cyclin"/>
    <property type="match status" value="1"/>
</dbReference>
<comment type="caution">
    <text evidence="8">The sequence shown here is derived from an EMBL/GenBank/DDBJ whole genome shotgun (WGS) entry which is preliminary data.</text>
</comment>
<evidence type="ECO:0000313" key="8">
    <source>
        <dbReference type="EMBL" id="KAF7137808.1"/>
    </source>
</evidence>
<accession>A0A834LHY7</accession>
<evidence type="ECO:0000256" key="3">
    <source>
        <dbReference type="ARBA" id="ARBA00023127"/>
    </source>
</evidence>
<protein>
    <recommendedName>
        <fullName evidence="10">B-like cyclin</fullName>
    </recommendedName>
</protein>
<dbReference type="CDD" id="cd20544">
    <property type="entry name" value="CYCLIN_AtCycD-like_rpt2"/>
    <property type="match status" value="1"/>
</dbReference>
<evidence type="ECO:0000259" key="7">
    <source>
        <dbReference type="SMART" id="SM01332"/>
    </source>
</evidence>
<dbReference type="PROSITE" id="PS00292">
    <property type="entry name" value="CYCLINS"/>
    <property type="match status" value="1"/>
</dbReference>